<dbReference type="PaxDb" id="100226-SCO3988"/>
<protein>
    <submittedName>
        <fullName evidence="1">Uncharacterized protein</fullName>
    </submittedName>
</protein>
<dbReference type="AlphaFoldDB" id="Q93J19"/>
<dbReference type="InParanoid" id="Q93J19"/>
<dbReference type="KEGG" id="sco:SCO3988"/>
<sequence length="115" mass="12451">MGVRWLAGAPQRSDVIGGGYVARMTNPDPLVPALTGLLIDIVRWLESAGDEEVDPDSAVKVMESVGWTLLQLPAEQRERLLQELAGLAGAEQDPARRQFLESFPVAIGIVEGRES</sequence>
<dbReference type="eggNOG" id="ENOG502ZX8R">
    <property type="taxonomic scope" value="Bacteria"/>
</dbReference>
<dbReference type="Proteomes" id="UP000001973">
    <property type="component" value="Chromosome"/>
</dbReference>
<organism evidence="1 2">
    <name type="scientific">Streptomyces coelicolor (strain ATCC BAA-471 / A3(2) / M145)</name>
    <dbReference type="NCBI Taxonomy" id="100226"/>
    <lineage>
        <taxon>Bacteria</taxon>
        <taxon>Bacillati</taxon>
        <taxon>Actinomycetota</taxon>
        <taxon>Actinomycetes</taxon>
        <taxon>Kitasatosporales</taxon>
        <taxon>Streptomycetaceae</taxon>
        <taxon>Streptomyces</taxon>
        <taxon>Streptomyces albidoflavus group</taxon>
    </lineage>
</organism>
<reference evidence="1 2" key="1">
    <citation type="journal article" date="1996" name="Mol. Microbiol.">
        <title>A set of ordered cosmids and a detailed genetic and physical map for the 8 Mb Streptomyces coelicolor A3(2) chromosome.</title>
        <authorList>
            <person name="Redenbach M."/>
            <person name="Kieser H.M."/>
            <person name="Denapaite D."/>
            <person name="Eichner A."/>
            <person name="Cullum J."/>
            <person name="Kinashi H."/>
            <person name="Hopwood D.A."/>
        </authorList>
    </citation>
    <scope>NUCLEOTIDE SEQUENCE [LARGE SCALE GENOMIC DNA]</scope>
    <source>
        <strain evidence="2">ATCC BAA-471 / A3(2) / M145</strain>
    </source>
</reference>
<dbReference type="EMBL" id="AL645882">
    <property type="protein sequence ID" value="CAC44712.1"/>
    <property type="molecule type" value="Genomic_DNA"/>
</dbReference>
<gene>
    <name evidence="1" type="ordered locus">SCO3988</name>
    <name evidence="1" type="ORF">SCBAC25E3.25</name>
</gene>
<evidence type="ECO:0000313" key="1">
    <source>
        <dbReference type="EMBL" id="CAC44712.1"/>
    </source>
</evidence>
<dbReference type="HOGENOM" id="CLU_169711_0_0_11"/>
<evidence type="ECO:0000313" key="2">
    <source>
        <dbReference type="Proteomes" id="UP000001973"/>
    </source>
</evidence>
<proteinExistence type="predicted"/>
<reference evidence="1 2" key="2">
    <citation type="journal article" date="2002" name="Nature">
        <title>Complete genome sequence of the model actinomycete Streptomyces coelicolor A3(2).</title>
        <authorList>
            <person name="Bentley S.D."/>
            <person name="Chater K.F."/>
            <person name="Cerdeno-Tarraga A.M."/>
            <person name="Challis G.L."/>
            <person name="Thomson N.R."/>
            <person name="James K.D."/>
            <person name="Harris D.E."/>
            <person name="Quail M.A."/>
            <person name="Kieser H."/>
            <person name="Harper D."/>
            <person name="Bateman A."/>
            <person name="Brown S."/>
            <person name="Chandra G."/>
            <person name="Chen C.W."/>
            <person name="Collins M."/>
            <person name="Cronin A."/>
            <person name="Fraser A."/>
            <person name="Goble A."/>
            <person name="Hidalgo J."/>
            <person name="Hornsby T."/>
            <person name="Howarth S."/>
            <person name="Huang C.H."/>
            <person name="Kieser T."/>
            <person name="Larke L."/>
            <person name="Murphy L."/>
            <person name="Oliver K."/>
            <person name="O'Neil S."/>
            <person name="Rabbinowitsch E."/>
            <person name="Rajandream M.A."/>
            <person name="Rutherford K."/>
            <person name="Rutter S."/>
            <person name="Seeger K."/>
            <person name="Saunders D."/>
            <person name="Sharp S."/>
            <person name="Squares R."/>
            <person name="Squares S."/>
            <person name="Taylor K."/>
            <person name="Warren T."/>
            <person name="Wietzorrek A."/>
            <person name="Woodward J."/>
            <person name="Barrell B.G."/>
            <person name="Parkhill J."/>
            <person name="Hopwood D.A."/>
        </authorList>
    </citation>
    <scope>NUCLEOTIDE SEQUENCE [LARGE SCALE GENOMIC DNA]</scope>
    <source>
        <strain evidence="2">ATCC BAA-471 / A3(2) / M145</strain>
    </source>
</reference>
<dbReference type="STRING" id="100226.gene:17761616"/>
<dbReference type="EMBL" id="AL939118">
    <property type="protein sequence ID" value="CAC44712.1"/>
    <property type="molecule type" value="Genomic_DNA"/>
</dbReference>
<accession>Q93J19</accession>
<keyword evidence="2" id="KW-1185">Reference proteome</keyword>
<name>Q93J19_STRCO</name>
<dbReference type="OrthoDB" id="3698007at2"/>